<proteinExistence type="predicted"/>
<dbReference type="AlphaFoldDB" id="A0AAW0IP02"/>
<keyword evidence="2" id="KW-1185">Reference proteome</keyword>
<evidence type="ECO:0000313" key="1">
    <source>
        <dbReference type="EMBL" id="KAK7816142.1"/>
    </source>
</evidence>
<evidence type="ECO:0000313" key="2">
    <source>
        <dbReference type="Proteomes" id="UP001488838"/>
    </source>
</evidence>
<reference evidence="1 2" key="1">
    <citation type="journal article" date="2023" name="bioRxiv">
        <title>Conserved and derived expression patterns and positive selection on dental genes reveal complex evolutionary context of ever-growing rodent molars.</title>
        <authorList>
            <person name="Calamari Z.T."/>
            <person name="Song A."/>
            <person name="Cohen E."/>
            <person name="Akter M."/>
            <person name="Roy R.D."/>
            <person name="Hallikas O."/>
            <person name="Christensen M.M."/>
            <person name="Li P."/>
            <person name="Marangoni P."/>
            <person name="Jernvall J."/>
            <person name="Klein O.D."/>
        </authorList>
    </citation>
    <scope>NUCLEOTIDE SEQUENCE [LARGE SCALE GENOMIC DNA]</scope>
    <source>
        <strain evidence="1">V071</strain>
    </source>
</reference>
<comment type="caution">
    <text evidence="1">The sequence shown here is derived from an EMBL/GenBank/DDBJ whole genome shotgun (WGS) entry which is preliminary data.</text>
</comment>
<dbReference type="Proteomes" id="UP001488838">
    <property type="component" value="Unassembled WGS sequence"/>
</dbReference>
<accession>A0AAW0IP02</accession>
<gene>
    <name evidence="1" type="ORF">U0070_023625</name>
</gene>
<sequence length="91" mass="9968">MLYRHGRSSLGSAARLPQQPGFLLLVYSSTPKVLKRLPASRPNPQAGIWEVDVGTSSEILTTRGADNPDLLWAPAPRLQPVQNQAGFFFPL</sequence>
<protein>
    <submittedName>
        <fullName evidence="1">Uncharacterized protein</fullName>
    </submittedName>
</protein>
<dbReference type="EMBL" id="JBBHLL010000105">
    <property type="protein sequence ID" value="KAK7816142.1"/>
    <property type="molecule type" value="Genomic_DNA"/>
</dbReference>
<organism evidence="1 2">
    <name type="scientific">Myodes glareolus</name>
    <name type="common">Bank vole</name>
    <name type="synonym">Clethrionomys glareolus</name>
    <dbReference type="NCBI Taxonomy" id="447135"/>
    <lineage>
        <taxon>Eukaryota</taxon>
        <taxon>Metazoa</taxon>
        <taxon>Chordata</taxon>
        <taxon>Craniata</taxon>
        <taxon>Vertebrata</taxon>
        <taxon>Euteleostomi</taxon>
        <taxon>Mammalia</taxon>
        <taxon>Eutheria</taxon>
        <taxon>Euarchontoglires</taxon>
        <taxon>Glires</taxon>
        <taxon>Rodentia</taxon>
        <taxon>Myomorpha</taxon>
        <taxon>Muroidea</taxon>
        <taxon>Cricetidae</taxon>
        <taxon>Arvicolinae</taxon>
        <taxon>Myodes</taxon>
    </lineage>
</organism>
<name>A0AAW0IP02_MYOGA</name>